<dbReference type="Pfam" id="PF09269">
    <property type="entry name" value="DUF1967"/>
    <property type="match status" value="1"/>
</dbReference>
<feature type="binding site" evidence="9">
    <location>
        <position position="172"/>
    </location>
    <ligand>
        <name>Mg(2+)</name>
        <dbReference type="ChEBI" id="CHEBI:18420"/>
    </ligand>
</feature>
<dbReference type="PATRIC" id="fig|748449.3.peg.1909"/>
<dbReference type="eggNOG" id="COG0536">
    <property type="taxonomic scope" value="Bacteria"/>
</dbReference>
<protein>
    <recommendedName>
        <fullName evidence="9">GTPase Obg</fullName>
        <ecNumber evidence="9">3.6.5.-</ecNumber>
    </recommendedName>
    <alternativeName>
        <fullName evidence="9">GTP-binding protein Obg</fullName>
    </alternativeName>
</protein>
<dbReference type="InterPro" id="IPR027417">
    <property type="entry name" value="P-loop_NTPase"/>
</dbReference>
<feature type="binding site" evidence="9">
    <location>
        <begin position="190"/>
        <end position="194"/>
    </location>
    <ligand>
        <name>GTP</name>
        <dbReference type="ChEBI" id="CHEBI:37565"/>
    </ligand>
</feature>
<dbReference type="InterPro" id="IPR036726">
    <property type="entry name" value="GTP1_OBG_dom_sf"/>
</dbReference>
<dbReference type="NCBIfam" id="NF008954">
    <property type="entry name" value="PRK12296.1"/>
    <property type="match status" value="1"/>
</dbReference>
<feature type="binding site" evidence="9">
    <location>
        <begin position="212"/>
        <end position="215"/>
    </location>
    <ligand>
        <name>GTP</name>
        <dbReference type="ChEBI" id="CHEBI:37565"/>
    </ligand>
</feature>
<proteinExistence type="inferred from homology"/>
<evidence type="ECO:0000313" key="14">
    <source>
        <dbReference type="EMBL" id="AGB41881.1"/>
    </source>
</evidence>
<sequence>MFVDEAVIKAKGGNGGSGTTSFRREKYEAAGGPDGGDGGKGGDVILGVDEGLNTLIDFRERNLFEADHGENGKSKNQHGKDAEDLIVAVPPGTTIIDAKTEEVIADLIEDGQQLVVAKGGRGGRGNTRFKSSTRQAPKFSEDGEPGEKKEIKLELKLLADVGLVGYPSVGKSTLISRISAAKPKTAAYHFTTLEPNLGVVETKGFDSFVVADVPGLIEGAHKGVGLGDQFLKHIERTKVLVHVIDASGREGRAPIDDFKRINQELKEYSNKLMDKPQVVATNKIDLPQAQEKLPQVKSKLEEEGYEVFPISAATGEGIEKLIDRVYNLVQEAPEPELEEEREEVVIRGPQPDEDGLDFNITKENGIFKVTGNRIEREVAMADLTTDEGLQQLLKKFKKLGVEEALQKEGIQEGETVDLAGLQFEYYKG</sequence>
<dbReference type="Gene3D" id="2.70.210.12">
    <property type="entry name" value="GTP1/OBG domain"/>
    <property type="match status" value="1"/>
</dbReference>
<dbReference type="OrthoDB" id="9807318at2"/>
<dbReference type="PANTHER" id="PTHR11702">
    <property type="entry name" value="DEVELOPMENTALLY REGULATED GTP-BINDING PROTEIN-RELATED"/>
    <property type="match status" value="1"/>
</dbReference>
<dbReference type="Proteomes" id="UP000010880">
    <property type="component" value="Chromosome"/>
</dbReference>
<evidence type="ECO:0000259" key="12">
    <source>
        <dbReference type="PROSITE" id="PS51881"/>
    </source>
</evidence>
<dbReference type="PIRSF" id="PIRSF002401">
    <property type="entry name" value="GTP_bd_Obg/CgtA"/>
    <property type="match status" value="1"/>
</dbReference>
<dbReference type="Gene3D" id="3.30.300.350">
    <property type="entry name" value="GTP-binding protein OBG, C-terminal domain"/>
    <property type="match status" value="1"/>
</dbReference>
<dbReference type="EC" id="3.6.5.-" evidence="9"/>
<dbReference type="InterPro" id="IPR015349">
    <property type="entry name" value="OCT_dom"/>
</dbReference>
<feature type="domain" description="OCT" evidence="12">
    <location>
        <begin position="350"/>
        <end position="427"/>
    </location>
</feature>
<feature type="domain" description="OBG-type G" evidence="11">
    <location>
        <begin position="159"/>
        <end position="330"/>
    </location>
</feature>
<dbReference type="HAMAP" id="MF_01454">
    <property type="entry name" value="GTPase_Obg"/>
    <property type="match status" value="1"/>
</dbReference>
<evidence type="ECO:0000256" key="7">
    <source>
        <dbReference type="ARBA" id="ARBA00022842"/>
    </source>
</evidence>
<dbReference type="AlphaFoldDB" id="L0KA59"/>
<dbReference type="RefSeq" id="WP_015327596.1">
    <property type="nucleotide sequence ID" value="NC_019978.1"/>
</dbReference>
<organism evidence="14 15">
    <name type="scientific">Halobacteroides halobius (strain ATCC 35273 / DSM 5150 / MD-1)</name>
    <dbReference type="NCBI Taxonomy" id="748449"/>
    <lineage>
        <taxon>Bacteria</taxon>
        <taxon>Bacillati</taxon>
        <taxon>Bacillota</taxon>
        <taxon>Clostridia</taxon>
        <taxon>Halanaerobiales</taxon>
        <taxon>Halobacteroidaceae</taxon>
        <taxon>Halobacteroides</taxon>
    </lineage>
</organism>
<dbReference type="PROSITE" id="PS51881">
    <property type="entry name" value="OCT"/>
    <property type="match status" value="1"/>
</dbReference>
<keyword evidence="8 9" id="KW-0342">GTP-binding</keyword>
<comment type="cofactor">
    <cofactor evidence="1 9">
        <name>Mg(2+)</name>
        <dbReference type="ChEBI" id="CHEBI:18420"/>
    </cofactor>
</comment>
<dbReference type="InterPro" id="IPR045086">
    <property type="entry name" value="OBG_GTPase"/>
</dbReference>
<keyword evidence="3 9" id="KW-0963">Cytoplasm</keyword>
<evidence type="ECO:0000256" key="1">
    <source>
        <dbReference type="ARBA" id="ARBA00001946"/>
    </source>
</evidence>
<dbReference type="InterPro" id="IPR006169">
    <property type="entry name" value="GTP1_OBG_dom"/>
</dbReference>
<name>L0KA59_HALHC</name>
<dbReference type="NCBIfam" id="TIGR03595">
    <property type="entry name" value="Obg_CgtA_exten"/>
    <property type="match status" value="1"/>
</dbReference>
<evidence type="ECO:0000256" key="9">
    <source>
        <dbReference type="HAMAP-Rule" id="MF_01454"/>
    </source>
</evidence>
<dbReference type="NCBIfam" id="TIGR02729">
    <property type="entry name" value="Obg_CgtA"/>
    <property type="match status" value="1"/>
</dbReference>
<dbReference type="PROSITE" id="PS00905">
    <property type="entry name" value="GTP1_OBG"/>
    <property type="match status" value="1"/>
</dbReference>
<dbReference type="Pfam" id="PF01926">
    <property type="entry name" value="MMR_HSR1"/>
    <property type="match status" value="1"/>
</dbReference>
<keyword evidence="6 9" id="KW-0378">Hydrolase</keyword>
<dbReference type="KEGG" id="hhl:Halha_1982"/>
<dbReference type="EMBL" id="CP003359">
    <property type="protein sequence ID" value="AGB41881.1"/>
    <property type="molecule type" value="Genomic_DNA"/>
</dbReference>
<comment type="subunit">
    <text evidence="9">Monomer.</text>
</comment>
<evidence type="ECO:0000256" key="3">
    <source>
        <dbReference type="ARBA" id="ARBA00022490"/>
    </source>
</evidence>
<comment type="subcellular location">
    <subcellularLocation>
        <location evidence="9">Cytoplasm</location>
    </subcellularLocation>
</comment>
<dbReference type="InterPro" id="IPR005225">
    <property type="entry name" value="Small_GTP-bd"/>
</dbReference>
<evidence type="ECO:0000256" key="8">
    <source>
        <dbReference type="ARBA" id="ARBA00023134"/>
    </source>
</evidence>
<dbReference type="GO" id="GO:0042254">
    <property type="term" value="P:ribosome biogenesis"/>
    <property type="evidence" value="ECO:0007669"/>
    <property type="project" value="UniProtKB-UniRule"/>
</dbReference>
<dbReference type="STRING" id="748449.Halha_1982"/>
<reference evidence="15" key="1">
    <citation type="submission" date="2012-02" db="EMBL/GenBank/DDBJ databases">
        <title>The complete genome of Halobacteroides halobius DSM 5150.</title>
        <authorList>
            <person name="Lucas S."/>
            <person name="Copeland A."/>
            <person name="Lapidus A."/>
            <person name="Glavina del Rio T."/>
            <person name="Dalin E."/>
            <person name="Tice H."/>
            <person name="Bruce D."/>
            <person name="Goodwin L."/>
            <person name="Pitluck S."/>
            <person name="Peters L."/>
            <person name="Mikhailova N."/>
            <person name="Gu W."/>
            <person name="Kyrpides N."/>
            <person name="Mavromatis K."/>
            <person name="Ivanova N."/>
            <person name="Brettin T."/>
            <person name="Detter J.C."/>
            <person name="Han C."/>
            <person name="Larimer F."/>
            <person name="Land M."/>
            <person name="Hauser L."/>
            <person name="Markowitz V."/>
            <person name="Cheng J.-F."/>
            <person name="Hugenholtz P."/>
            <person name="Woyke T."/>
            <person name="Wu D."/>
            <person name="Tindall B."/>
            <person name="Pomrenke H."/>
            <person name="Brambilla E."/>
            <person name="Klenk H.-P."/>
            <person name="Eisen J.A."/>
        </authorList>
    </citation>
    <scope>NUCLEOTIDE SEQUENCE [LARGE SCALE GENOMIC DNA]</scope>
    <source>
        <strain evidence="15">ATCC 35273 / DSM 5150 / MD-1</strain>
    </source>
</reference>
<dbReference type="GO" id="GO:0005525">
    <property type="term" value="F:GTP binding"/>
    <property type="evidence" value="ECO:0007669"/>
    <property type="project" value="UniProtKB-UniRule"/>
</dbReference>
<dbReference type="GO" id="GO:0003924">
    <property type="term" value="F:GTPase activity"/>
    <property type="evidence" value="ECO:0007669"/>
    <property type="project" value="UniProtKB-UniRule"/>
</dbReference>
<dbReference type="PROSITE" id="PS51710">
    <property type="entry name" value="G_OBG"/>
    <property type="match status" value="1"/>
</dbReference>
<feature type="binding site" evidence="9">
    <location>
        <position position="192"/>
    </location>
    <ligand>
        <name>Mg(2+)</name>
        <dbReference type="ChEBI" id="CHEBI:18420"/>
    </ligand>
</feature>
<accession>L0KA59</accession>
<dbReference type="InterPro" id="IPR006074">
    <property type="entry name" value="GTP1-OBG_CS"/>
</dbReference>
<feature type="binding site" evidence="9">
    <location>
        <begin position="165"/>
        <end position="172"/>
    </location>
    <ligand>
        <name>GTP</name>
        <dbReference type="ChEBI" id="CHEBI:37565"/>
    </ligand>
</feature>
<dbReference type="NCBIfam" id="NF008955">
    <property type="entry name" value="PRK12297.1"/>
    <property type="match status" value="1"/>
</dbReference>
<dbReference type="Gene3D" id="3.40.50.300">
    <property type="entry name" value="P-loop containing nucleotide triphosphate hydrolases"/>
    <property type="match status" value="1"/>
</dbReference>
<evidence type="ECO:0000259" key="13">
    <source>
        <dbReference type="PROSITE" id="PS51883"/>
    </source>
</evidence>
<dbReference type="PANTHER" id="PTHR11702:SF31">
    <property type="entry name" value="MITOCHONDRIAL RIBOSOME-ASSOCIATED GTPASE 2"/>
    <property type="match status" value="1"/>
</dbReference>
<gene>
    <name evidence="9" type="primary">obg</name>
    <name evidence="14" type="ordered locus">Halha_1982</name>
</gene>
<feature type="region of interest" description="Disordered" evidence="10">
    <location>
        <begin position="118"/>
        <end position="145"/>
    </location>
</feature>
<dbReference type="GO" id="GO:0000287">
    <property type="term" value="F:magnesium ion binding"/>
    <property type="evidence" value="ECO:0007669"/>
    <property type="project" value="InterPro"/>
</dbReference>
<keyword evidence="5 9" id="KW-0547">Nucleotide-binding</keyword>
<dbReference type="GO" id="GO:0005737">
    <property type="term" value="C:cytoplasm"/>
    <property type="evidence" value="ECO:0007669"/>
    <property type="project" value="UniProtKB-SubCell"/>
</dbReference>
<feature type="binding site" evidence="9">
    <location>
        <begin position="282"/>
        <end position="285"/>
    </location>
    <ligand>
        <name>GTP</name>
        <dbReference type="ChEBI" id="CHEBI:37565"/>
    </ligand>
</feature>
<feature type="compositionally biased region" description="Gly residues" evidence="10">
    <location>
        <begin position="32"/>
        <end position="42"/>
    </location>
</feature>
<dbReference type="NCBIfam" id="NF008956">
    <property type="entry name" value="PRK12299.1"/>
    <property type="match status" value="1"/>
</dbReference>
<dbReference type="SUPFAM" id="SSF52540">
    <property type="entry name" value="P-loop containing nucleoside triphosphate hydrolases"/>
    <property type="match status" value="1"/>
</dbReference>
<dbReference type="InterPro" id="IPR036346">
    <property type="entry name" value="GTP-bd_prot_GTP1/OBG_C_sf"/>
</dbReference>
<evidence type="ECO:0000256" key="10">
    <source>
        <dbReference type="SAM" id="MobiDB-lite"/>
    </source>
</evidence>
<comment type="function">
    <text evidence="9">An essential GTPase which binds GTP, GDP and possibly (p)ppGpp with moderate affinity, with high nucleotide exchange rates and a fairly low GTP hydrolysis rate. Plays a role in control of the cell cycle, stress response, ribosome biogenesis and in those bacteria that undergo differentiation, in morphogenesis control.</text>
</comment>
<dbReference type="PRINTS" id="PR00326">
    <property type="entry name" value="GTP1OBG"/>
</dbReference>
<dbReference type="InterPro" id="IPR031167">
    <property type="entry name" value="G_OBG"/>
</dbReference>
<dbReference type="PROSITE" id="PS51883">
    <property type="entry name" value="OBG"/>
    <property type="match status" value="1"/>
</dbReference>
<evidence type="ECO:0000259" key="11">
    <source>
        <dbReference type="PROSITE" id="PS51710"/>
    </source>
</evidence>
<dbReference type="SUPFAM" id="SSF82051">
    <property type="entry name" value="Obg GTP-binding protein N-terminal domain"/>
    <property type="match status" value="1"/>
</dbReference>
<keyword evidence="7 9" id="KW-0460">Magnesium</keyword>
<keyword evidence="15" id="KW-1185">Reference proteome</keyword>
<dbReference type="CDD" id="cd01898">
    <property type="entry name" value="Obg"/>
    <property type="match status" value="1"/>
</dbReference>
<feature type="binding site" evidence="9">
    <location>
        <begin position="311"/>
        <end position="313"/>
    </location>
    <ligand>
        <name>GTP</name>
        <dbReference type="ChEBI" id="CHEBI:37565"/>
    </ligand>
</feature>
<dbReference type="InterPro" id="IPR006073">
    <property type="entry name" value="GTP-bd"/>
</dbReference>
<dbReference type="InterPro" id="IPR014100">
    <property type="entry name" value="GTP-bd_Obg/CgtA"/>
</dbReference>
<evidence type="ECO:0000256" key="5">
    <source>
        <dbReference type="ARBA" id="ARBA00022741"/>
    </source>
</evidence>
<comment type="similarity">
    <text evidence="2 9">Belongs to the TRAFAC class OBG-HflX-like GTPase superfamily. OBG GTPase family.</text>
</comment>
<evidence type="ECO:0000256" key="2">
    <source>
        <dbReference type="ARBA" id="ARBA00007699"/>
    </source>
</evidence>
<evidence type="ECO:0000256" key="4">
    <source>
        <dbReference type="ARBA" id="ARBA00022723"/>
    </source>
</evidence>
<evidence type="ECO:0000256" key="6">
    <source>
        <dbReference type="ARBA" id="ARBA00022801"/>
    </source>
</evidence>
<dbReference type="SUPFAM" id="SSF102741">
    <property type="entry name" value="Obg GTP-binding protein C-terminal domain"/>
    <property type="match status" value="1"/>
</dbReference>
<dbReference type="Pfam" id="PF01018">
    <property type="entry name" value="GTP1_OBG"/>
    <property type="match status" value="1"/>
</dbReference>
<keyword evidence="4 9" id="KW-0479">Metal-binding</keyword>
<dbReference type="HOGENOM" id="CLU_011747_2_1_9"/>
<feature type="region of interest" description="Disordered" evidence="10">
    <location>
        <begin position="8"/>
        <end position="42"/>
    </location>
</feature>
<evidence type="ECO:0000313" key="15">
    <source>
        <dbReference type="Proteomes" id="UP000010880"/>
    </source>
</evidence>
<dbReference type="FunFam" id="2.70.210.12:FF:000001">
    <property type="entry name" value="GTPase Obg"/>
    <property type="match status" value="1"/>
</dbReference>
<feature type="domain" description="Obg" evidence="13">
    <location>
        <begin position="1"/>
        <end position="158"/>
    </location>
</feature>
<dbReference type="NCBIfam" id="TIGR00231">
    <property type="entry name" value="small_GTP"/>
    <property type="match status" value="1"/>
</dbReference>